<sequence>MNSSLDMAFRLQQLMNDSSPSNCSLPPPPDSLPADPSQTGKMCPAAEDEYEFDCSKFAMTSSSICSTTVASSVSSLSTLDSSDFGLIKGWGSTLSRCRCVSNLSALGSVASETSIPRSSDYESNPNEAWGYFVDTVHDR</sequence>
<dbReference type="Proteomes" id="UP001224775">
    <property type="component" value="Unassembled WGS sequence"/>
</dbReference>
<evidence type="ECO:0000256" key="1">
    <source>
        <dbReference type="SAM" id="MobiDB-lite"/>
    </source>
</evidence>
<proteinExistence type="predicted"/>
<dbReference type="AlphaFoldDB" id="A0AAD9DIZ5"/>
<dbReference type="EMBL" id="JATAAI010000002">
    <property type="protein sequence ID" value="KAK1747899.1"/>
    <property type="molecule type" value="Genomic_DNA"/>
</dbReference>
<gene>
    <name evidence="2" type="ORF">QTG54_001862</name>
</gene>
<feature type="region of interest" description="Disordered" evidence="1">
    <location>
        <begin position="16"/>
        <end position="42"/>
    </location>
</feature>
<organism evidence="2 3">
    <name type="scientific">Skeletonema marinoi</name>
    <dbReference type="NCBI Taxonomy" id="267567"/>
    <lineage>
        <taxon>Eukaryota</taxon>
        <taxon>Sar</taxon>
        <taxon>Stramenopiles</taxon>
        <taxon>Ochrophyta</taxon>
        <taxon>Bacillariophyta</taxon>
        <taxon>Coscinodiscophyceae</taxon>
        <taxon>Thalassiosirophycidae</taxon>
        <taxon>Thalassiosirales</taxon>
        <taxon>Skeletonemataceae</taxon>
        <taxon>Skeletonema</taxon>
        <taxon>Skeletonema marinoi-dohrnii complex</taxon>
    </lineage>
</organism>
<evidence type="ECO:0000313" key="2">
    <source>
        <dbReference type="EMBL" id="KAK1747899.1"/>
    </source>
</evidence>
<reference evidence="2" key="1">
    <citation type="submission" date="2023-06" db="EMBL/GenBank/DDBJ databases">
        <title>Survivors Of The Sea: Transcriptome response of Skeletonema marinoi to long-term dormancy.</title>
        <authorList>
            <person name="Pinder M.I.M."/>
            <person name="Kourtchenko O."/>
            <person name="Robertson E.K."/>
            <person name="Larsson T."/>
            <person name="Maumus F."/>
            <person name="Osuna-Cruz C.M."/>
            <person name="Vancaester E."/>
            <person name="Stenow R."/>
            <person name="Vandepoele K."/>
            <person name="Ploug H."/>
            <person name="Bruchert V."/>
            <person name="Godhe A."/>
            <person name="Topel M."/>
        </authorList>
    </citation>
    <scope>NUCLEOTIDE SEQUENCE</scope>
    <source>
        <strain evidence="2">R05AC</strain>
    </source>
</reference>
<comment type="caution">
    <text evidence="2">The sequence shown here is derived from an EMBL/GenBank/DDBJ whole genome shotgun (WGS) entry which is preliminary data.</text>
</comment>
<name>A0AAD9DIZ5_9STRA</name>
<protein>
    <submittedName>
        <fullName evidence="2">Uncharacterized protein</fullName>
    </submittedName>
</protein>
<evidence type="ECO:0000313" key="3">
    <source>
        <dbReference type="Proteomes" id="UP001224775"/>
    </source>
</evidence>
<keyword evidence="3" id="KW-1185">Reference proteome</keyword>
<accession>A0AAD9DIZ5</accession>